<evidence type="ECO:0000256" key="1">
    <source>
        <dbReference type="SAM" id="MobiDB-lite"/>
    </source>
</evidence>
<evidence type="ECO:0000313" key="3">
    <source>
        <dbReference type="EMBL" id="PRY78223.1"/>
    </source>
</evidence>
<gene>
    <name evidence="3" type="ORF">CLV80_104188</name>
</gene>
<dbReference type="EMBL" id="PVTP01000004">
    <property type="protein sequence ID" value="PRY78223.1"/>
    <property type="molecule type" value="Genomic_DNA"/>
</dbReference>
<reference evidence="3 4" key="1">
    <citation type="submission" date="2018-03" db="EMBL/GenBank/DDBJ databases">
        <title>Genomic Encyclopedia of Archaeal and Bacterial Type Strains, Phase II (KMG-II): from individual species to whole genera.</title>
        <authorList>
            <person name="Goeker M."/>
        </authorList>
    </citation>
    <scope>NUCLEOTIDE SEQUENCE [LARGE SCALE GENOMIC DNA]</scope>
    <source>
        <strain evidence="3 4">DSM 101533</strain>
    </source>
</reference>
<sequence length="440" mass="48388">MNNDQKQKDVFAERLSRIEERNNARLSDPPPKTPPKPRYGEDQPQSYALRNFFIWSTIIAVCGGGLFYGYKQIQPGETVSLAHLVEATKTYFSGSTGMVDMTTGRASRRTDAPPPMRELTDSGWTLRSPAVATPDQSEVTVDQIAIGFIETTRDTIPGDLIPFDTNTECTFRRPQSSEVIQNVRIGSSTAETSVHMFSKEQIASALSDHIEGLLTQVSGHYKVGKMASGRMKPVDVFVTDDTAPVYLILQSSSSDIIWNVHLSEGAEIAHIAMIGNNSALVSPPGNPSFEAIRVSDFVQNNEFGSNDEVRPCMVAPWRQPQEHWLGYQKAQKDNDLYENQMYSYNTGYRAYNAWFTSTFGADASTNLTTASKAAHVIAGPVASSPIQFTPFTGQAIYHTPSDFVVVSDEARQESHDTLLMQAIGGDIALLNPDPMEVSGQ</sequence>
<organism evidence="3 4">
    <name type="scientific">Yoonia maritima</name>
    <dbReference type="NCBI Taxonomy" id="1435347"/>
    <lineage>
        <taxon>Bacteria</taxon>
        <taxon>Pseudomonadati</taxon>
        <taxon>Pseudomonadota</taxon>
        <taxon>Alphaproteobacteria</taxon>
        <taxon>Rhodobacterales</taxon>
        <taxon>Paracoccaceae</taxon>
        <taxon>Yoonia</taxon>
    </lineage>
</organism>
<keyword evidence="2" id="KW-1133">Transmembrane helix</keyword>
<keyword evidence="2" id="KW-0812">Transmembrane</keyword>
<keyword evidence="2" id="KW-0472">Membrane</keyword>
<comment type="caution">
    <text evidence="3">The sequence shown here is derived from an EMBL/GenBank/DDBJ whole genome shotgun (WGS) entry which is preliminary data.</text>
</comment>
<feature type="region of interest" description="Disordered" evidence="1">
    <location>
        <begin position="1"/>
        <end position="43"/>
    </location>
</feature>
<keyword evidence="4" id="KW-1185">Reference proteome</keyword>
<dbReference type="RefSeq" id="WP_106356540.1">
    <property type="nucleotide sequence ID" value="NZ_PVTP01000004.1"/>
</dbReference>
<protein>
    <submittedName>
        <fullName evidence="3">Uncharacterized protein</fullName>
    </submittedName>
</protein>
<evidence type="ECO:0000313" key="4">
    <source>
        <dbReference type="Proteomes" id="UP000238007"/>
    </source>
</evidence>
<feature type="compositionally biased region" description="Basic and acidic residues" evidence="1">
    <location>
        <begin position="1"/>
        <end position="23"/>
    </location>
</feature>
<name>A0A2T0W0A3_9RHOB</name>
<proteinExistence type="predicted"/>
<dbReference type="OrthoDB" id="7844257at2"/>
<accession>A0A2T0W0A3</accession>
<feature type="compositionally biased region" description="Pro residues" evidence="1">
    <location>
        <begin position="28"/>
        <end position="37"/>
    </location>
</feature>
<dbReference type="Proteomes" id="UP000238007">
    <property type="component" value="Unassembled WGS sequence"/>
</dbReference>
<feature type="transmembrane region" description="Helical" evidence="2">
    <location>
        <begin position="52"/>
        <end position="70"/>
    </location>
</feature>
<dbReference type="AlphaFoldDB" id="A0A2T0W0A3"/>
<evidence type="ECO:0000256" key="2">
    <source>
        <dbReference type="SAM" id="Phobius"/>
    </source>
</evidence>